<protein>
    <recommendedName>
        <fullName evidence="2">ATP-grasp domain-containing protein</fullName>
    </recommendedName>
</protein>
<feature type="domain" description="ATP-grasp" evidence="2">
    <location>
        <begin position="204"/>
        <end position="415"/>
    </location>
</feature>
<organism evidence="3 4">
    <name type="scientific">Alkalibacillus silvisoli</name>
    <dbReference type="NCBI Taxonomy" id="392823"/>
    <lineage>
        <taxon>Bacteria</taxon>
        <taxon>Bacillati</taxon>
        <taxon>Bacillota</taxon>
        <taxon>Bacilli</taxon>
        <taxon>Bacillales</taxon>
        <taxon>Bacillaceae</taxon>
        <taxon>Alkalibacillus</taxon>
    </lineage>
</organism>
<proteinExistence type="predicted"/>
<evidence type="ECO:0000259" key="2">
    <source>
        <dbReference type="PROSITE" id="PS50975"/>
    </source>
</evidence>
<keyword evidence="4" id="KW-1185">Reference proteome</keyword>
<keyword evidence="1" id="KW-0067">ATP-binding</keyword>
<dbReference type="InterPro" id="IPR011761">
    <property type="entry name" value="ATP-grasp"/>
</dbReference>
<dbReference type="InterPro" id="IPR029465">
    <property type="entry name" value="ATPgrasp_TupA"/>
</dbReference>
<evidence type="ECO:0000313" key="3">
    <source>
        <dbReference type="EMBL" id="GAA0468360.1"/>
    </source>
</evidence>
<dbReference type="PROSITE" id="PS50975">
    <property type="entry name" value="ATP_GRASP"/>
    <property type="match status" value="1"/>
</dbReference>
<keyword evidence="1" id="KW-0547">Nucleotide-binding</keyword>
<reference evidence="3 4" key="1">
    <citation type="journal article" date="2019" name="Int. J. Syst. Evol. Microbiol.">
        <title>The Global Catalogue of Microorganisms (GCM) 10K type strain sequencing project: providing services to taxonomists for standard genome sequencing and annotation.</title>
        <authorList>
            <consortium name="The Broad Institute Genomics Platform"/>
            <consortium name="The Broad Institute Genome Sequencing Center for Infectious Disease"/>
            <person name="Wu L."/>
            <person name="Ma J."/>
        </authorList>
    </citation>
    <scope>NUCLEOTIDE SEQUENCE [LARGE SCALE GENOMIC DNA]</scope>
    <source>
        <strain evidence="3 4">JCM 14193</strain>
    </source>
</reference>
<dbReference type="EMBL" id="BAAACZ010000024">
    <property type="protein sequence ID" value="GAA0468360.1"/>
    <property type="molecule type" value="Genomic_DNA"/>
</dbReference>
<evidence type="ECO:0000256" key="1">
    <source>
        <dbReference type="PROSITE-ProRule" id="PRU00409"/>
    </source>
</evidence>
<comment type="caution">
    <text evidence="3">The sequence shown here is derived from an EMBL/GenBank/DDBJ whole genome shotgun (WGS) entry which is preliminary data.</text>
</comment>
<dbReference type="Proteomes" id="UP001500740">
    <property type="component" value="Unassembled WGS sequence"/>
</dbReference>
<dbReference type="SUPFAM" id="SSF56059">
    <property type="entry name" value="Glutathione synthetase ATP-binding domain-like"/>
    <property type="match status" value="1"/>
</dbReference>
<accession>A0ABN1A649</accession>
<dbReference type="Pfam" id="PF14305">
    <property type="entry name" value="ATPgrasp_TupA"/>
    <property type="match status" value="1"/>
</dbReference>
<evidence type="ECO:0000313" key="4">
    <source>
        <dbReference type="Proteomes" id="UP001500740"/>
    </source>
</evidence>
<sequence length="446" mass="52313">MSQDPIQDQLDLKKLNHENKQLEKQINQIEKSRWYKISKWLTWPSKLFNRSKELTAYKEAYIQSLNEIETLKHEVAGLQIEHPEANQTLNFKELKQTGQTIDYTNRLLHNKQQTDRNYTDTLNKLARSYHKEQNDFRQALYQTIVDQLNIEEIPEYIIRYGNLNKDVNLSQMASFTGLLNLQAARSQQDEQAIEKQLDDKMNAYQLADHLQLKRPWVSPIYKGYETLLEQYPTVIKPTEGAGSRGVYLAMSPNQILNIKTGEVLNDWEQLKASIRQDLSKGDVLKDEWYLEELIGEDQHSSTDFKFYTFYGEVALILEITRVPEVKYCWWSKDGKRVSLAKYDDRLFEGKGVTQEIINKVEAVSKQIPLPFIRIDLMKSNDDYIFNEFTPYPGNYDEFDLETDLKLGQYYLKAESRIKADLLNGKIFTTFNQWNNQLATPKEEQDG</sequence>
<dbReference type="RefSeq" id="WP_343784084.1">
    <property type="nucleotide sequence ID" value="NZ_BAAACZ010000024.1"/>
</dbReference>
<gene>
    <name evidence="3" type="ORF">GCM10008935_25240</name>
</gene>
<name>A0ABN1A649_9BACI</name>